<comment type="caution">
    <text evidence="2">The sequence shown here is derived from an EMBL/GenBank/DDBJ whole genome shotgun (WGS) entry which is preliminary data.</text>
</comment>
<name>A0ABD3DKR5_9LAMI</name>
<gene>
    <name evidence="2" type="ORF">CASFOL_013457</name>
</gene>
<keyword evidence="3" id="KW-1185">Reference proteome</keyword>
<protein>
    <submittedName>
        <fullName evidence="2">Uncharacterized protein</fullName>
    </submittedName>
</protein>
<reference evidence="3" key="1">
    <citation type="journal article" date="2024" name="IScience">
        <title>Strigolactones Initiate the Formation of Haustorium-like Structures in Castilleja.</title>
        <authorList>
            <person name="Buerger M."/>
            <person name="Peterson D."/>
            <person name="Chory J."/>
        </authorList>
    </citation>
    <scope>NUCLEOTIDE SEQUENCE [LARGE SCALE GENOMIC DNA]</scope>
</reference>
<dbReference type="AlphaFoldDB" id="A0ABD3DKR5"/>
<sequence>MEISSYKMQIMKPIVVKAGIPLAVTLAGFIVAKIVARGSSPPATSSPPSKTQANVKKTDSCEILTDDHSQEKSCELHEEILGLKCKIQDFQSRQWRLETRFLLYQESKEQEIALMELHHKFMLEINRVELLHREITLLESEKQRFDNIVSECLEILRLFGNKIELETRDDCARLMKDEKDELSTKSEAGGETPKIENEKQVTCELDRLYKDESTEVKELMYLRWLNASLRHEQLTNSQEQEEEHKEIEHNFEEFVSDRELSVYDGRQSDSNLSLVDQKHHHQSKRRKLFEKFRRWVEKEKHVKNKCFQGQSKTNDGAKEAYFSSRKSCSSV</sequence>
<proteinExistence type="predicted"/>
<feature type="region of interest" description="Disordered" evidence="1">
    <location>
        <begin position="307"/>
        <end position="331"/>
    </location>
</feature>
<evidence type="ECO:0000313" key="2">
    <source>
        <dbReference type="EMBL" id="KAL3642642.1"/>
    </source>
</evidence>
<organism evidence="2 3">
    <name type="scientific">Castilleja foliolosa</name>
    <dbReference type="NCBI Taxonomy" id="1961234"/>
    <lineage>
        <taxon>Eukaryota</taxon>
        <taxon>Viridiplantae</taxon>
        <taxon>Streptophyta</taxon>
        <taxon>Embryophyta</taxon>
        <taxon>Tracheophyta</taxon>
        <taxon>Spermatophyta</taxon>
        <taxon>Magnoliopsida</taxon>
        <taxon>eudicotyledons</taxon>
        <taxon>Gunneridae</taxon>
        <taxon>Pentapetalae</taxon>
        <taxon>asterids</taxon>
        <taxon>lamiids</taxon>
        <taxon>Lamiales</taxon>
        <taxon>Orobanchaceae</taxon>
        <taxon>Pedicularideae</taxon>
        <taxon>Castillejinae</taxon>
        <taxon>Castilleja</taxon>
    </lineage>
</organism>
<evidence type="ECO:0000256" key="1">
    <source>
        <dbReference type="SAM" id="MobiDB-lite"/>
    </source>
</evidence>
<evidence type="ECO:0000313" key="3">
    <source>
        <dbReference type="Proteomes" id="UP001632038"/>
    </source>
</evidence>
<accession>A0ABD3DKR5</accession>
<dbReference type="Proteomes" id="UP001632038">
    <property type="component" value="Unassembled WGS sequence"/>
</dbReference>
<dbReference type="EMBL" id="JAVIJP010000016">
    <property type="protein sequence ID" value="KAL3642642.1"/>
    <property type="molecule type" value="Genomic_DNA"/>
</dbReference>